<evidence type="ECO:0000313" key="2">
    <source>
        <dbReference type="EMBL" id="MBB2163714.1"/>
    </source>
</evidence>
<dbReference type="InterPro" id="IPR036691">
    <property type="entry name" value="Endo/exonu/phosph_ase_sf"/>
</dbReference>
<feature type="domain" description="Endonuclease/exonuclease/phosphatase" evidence="1">
    <location>
        <begin position="44"/>
        <end position="293"/>
    </location>
</feature>
<name>A0A7W4IJ71_9PROT</name>
<keyword evidence="2" id="KW-0255">Endonuclease</keyword>
<evidence type="ECO:0000313" key="4">
    <source>
        <dbReference type="Proteomes" id="UP000540490"/>
    </source>
</evidence>
<gene>
    <name evidence="3" type="ORF">HLH25_04305</name>
    <name evidence="2" type="ORF">HLH26_04005</name>
</gene>
<accession>A0A7W4IJ71</accession>
<proteinExistence type="predicted"/>
<evidence type="ECO:0000313" key="5">
    <source>
        <dbReference type="Proteomes" id="UP000561077"/>
    </source>
</evidence>
<dbReference type="AlphaFoldDB" id="A0A7W4IJ71"/>
<dbReference type="GO" id="GO:0004519">
    <property type="term" value="F:endonuclease activity"/>
    <property type="evidence" value="ECO:0007669"/>
    <property type="project" value="UniProtKB-KW"/>
</dbReference>
<protein>
    <submittedName>
        <fullName evidence="2">Endonuclease/exonuclease/phosphatase family protein</fullName>
    </submittedName>
</protein>
<comment type="caution">
    <text evidence="2">The sequence shown here is derived from an EMBL/GenBank/DDBJ whole genome shotgun (WGS) entry which is preliminary data.</text>
</comment>
<dbReference type="SUPFAM" id="SSF56219">
    <property type="entry name" value="DNase I-like"/>
    <property type="match status" value="1"/>
</dbReference>
<evidence type="ECO:0000259" key="1">
    <source>
        <dbReference type="Pfam" id="PF03372"/>
    </source>
</evidence>
<dbReference type="RefSeq" id="WP_182972907.1">
    <property type="nucleotide sequence ID" value="NZ_JABEQN010000004.1"/>
</dbReference>
<sequence>MRSLYRPDPRSTAIRLLACAGWLVAVLAAPPRQGAAARTIKISTWNLDWLTARPQGDPALPPDLHHRSDAGLRQLALYATRLGADIIGFQEVDSPALAARLFPPNRYRIVMSDDHVVQRVGLAVAAGLTITRHPDLSALDVYPPDAPHHLRTGLDVTIDDGTASLRILIVHLKAGCRNAALADRRPACRTLARQLTVLDDWIAQRQDEGVAFLVMGDFNRNLTPSDPFFQQLETDGPLTLTTAGRASPCWGGTYFIDHILLGNQARAWLHPDSLRVLTYDARDPAQAPDLSDHCPVSIGLEMP</sequence>
<dbReference type="Proteomes" id="UP000540490">
    <property type="component" value="Unassembled WGS sequence"/>
</dbReference>
<keyword evidence="2" id="KW-0269">Exonuclease</keyword>
<dbReference type="InterPro" id="IPR005135">
    <property type="entry name" value="Endo/exonuclease/phosphatase"/>
</dbReference>
<reference evidence="4 5" key="1">
    <citation type="submission" date="2020-04" db="EMBL/GenBank/DDBJ databases">
        <title>Description of novel Gluconacetobacter.</title>
        <authorList>
            <person name="Sombolestani A."/>
        </authorList>
    </citation>
    <scope>NUCLEOTIDE SEQUENCE [LARGE SCALE GENOMIC DNA]</scope>
    <source>
        <strain evidence="3 4">LMG 1728</strain>
        <strain evidence="2 5">LMG 1731</strain>
    </source>
</reference>
<dbReference type="Proteomes" id="UP000561077">
    <property type="component" value="Unassembled WGS sequence"/>
</dbReference>
<organism evidence="2 5">
    <name type="scientific">Gluconacetobacter dulcium</name>
    <dbReference type="NCBI Taxonomy" id="2729096"/>
    <lineage>
        <taxon>Bacteria</taxon>
        <taxon>Pseudomonadati</taxon>
        <taxon>Pseudomonadota</taxon>
        <taxon>Alphaproteobacteria</taxon>
        <taxon>Acetobacterales</taxon>
        <taxon>Acetobacteraceae</taxon>
        <taxon>Gluconacetobacter</taxon>
    </lineage>
</organism>
<keyword evidence="4" id="KW-1185">Reference proteome</keyword>
<evidence type="ECO:0000313" key="3">
    <source>
        <dbReference type="EMBL" id="MBB2192872.1"/>
    </source>
</evidence>
<dbReference type="EMBL" id="JABEQN010000004">
    <property type="protein sequence ID" value="MBB2192872.1"/>
    <property type="molecule type" value="Genomic_DNA"/>
</dbReference>
<dbReference type="Gene3D" id="3.60.10.10">
    <property type="entry name" value="Endonuclease/exonuclease/phosphatase"/>
    <property type="match status" value="1"/>
</dbReference>
<keyword evidence="2" id="KW-0378">Hydrolase</keyword>
<dbReference type="EMBL" id="JABEQO010000003">
    <property type="protein sequence ID" value="MBB2163714.1"/>
    <property type="molecule type" value="Genomic_DNA"/>
</dbReference>
<keyword evidence="2" id="KW-0540">Nuclease</keyword>
<dbReference type="Pfam" id="PF03372">
    <property type="entry name" value="Exo_endo_phos"/>
    <property type="match status" value="1"/>
</dbReference>
<dbReference type="GO" id="GO:0004527">
    <property type="term" value="F:exonuclease activity"/>
    <property type="evidence" value="ECO:0007669"/>
    <property type="project" value="UniProtKB-KW"/>
</dbReference>